<dbReference type="AlphaFoldDB" id="A0AAE8N697"/>
<reference evidence="2" key="1">
    <citation type="submission" date="2018-03" db="EMBL/GenBank/DDBJ databases">
        <authorList>
            <person name="Guldener U."/>
        </authorList>
    </citation>
    <scope>NUCLEOTIDE SEQUENCE</scope>
</reference>
<keyword evidence="1" id="KW-0539">Nucleus</keyword>
<accession>A0AAE8N697</accession>
<protein>
    <recommendedName>
        <fullName evidence="4">Transcription factor domain-containing protein</fullName>
    </recommendedName>
</protein>
<dbReference type="PANTHER" id="PTHR46910">
    <property type="entry name" value="TRANSCRIPTION FACTOR PDR1"/>
    <property type="match status" value="1"/>
</dbReference>
<evidence type="ECO:0000256" key="1">
    <source>
        <dbReference type="ARBA" id="ARBA00023242"/>
    </source>
</evidence>
<dbReference type="CDD" id="cd12148">
    <property type="entry name" value="fungal_TF_MHR"/>
    <property type="match status" value="1"/>
</dbReference>
<organism evidence="2 3">
    <name type="scientific">Cephalotrichum gorgonifer</name>
    <dbReference type="NCBI Taxonomy" id="2041049"/>
    <lineage>
        <taxon>Eukaryota</taxon>
        <taxon>Fungi</taxon>
        <taxon>Dikarya</taxon>
        <taxon>Ascomycota</taxon>
        <taxon>Pezizomycotina</taxon>
        <taxon>Sordariomycetes</taxon>
        <taxon>Hypocreomycetidae</taxon>
        <taxon>Microascales</taxon>
        <taxon>Microascaceae</taxon>
        <taxon>Cephalotrichum</taxon>
    </lineage>
</organism>
<name>A0AAE8N697_9PEZI</name>
<keyword evidence="3" id="KW-1185">Reference proteome</keyword>
<proteinExistence type="predicted"/>
<dbReference type="InterPro" id="IPR050987">
    <property type="entry name" value="AtrR-like"/>
</dbReference>
<evidence type="ECO:0000313" key="2">
    <source>
        <dbReference type="EMBL" id="SPO06967.1"/>
    </source>
</evidence>
<gene>
    <name evidence="2" type="ORF">DNG_09661</name>
</gene>
<dbReference type="Proteomes" id="UP001187682">
    <property type="component" value="Unassembled WGS sequence"/>
</dbReference>
<evidence type="ECO:0000313" key="3">
    <source>
        <dbReference type="Proteomes" id="UP001187682"/>
    </source>
</evidence>
<comment type="caution">
    <text evidence="2">The sequence shown here is derived from an EMBL/GenBank/DDBJ whole genome shotgun (WGS) entry which is preliminary data.</text>
</comment>
<dbReference type="GO" id="GO:0003700">
    <property type="term" value="F:DNA-binding transcription factor activity"/>
    <property type="evidence" value="ECO:0007669"/>
    <property type="project" value="InterPro"/>
</dbReference>
<dbReference type="EMBL" id="ONZQ02000018">
    <property type="protein sequence ID" value="SPO06967.1"/>
    <property type="molecule type" value="Genomic_DNA"/>
</dbReference>
<sequence length="485" mass="53143">MTGDTVEERQRKTYLFWSIYSLERGVSLRLARPSTIRDHDITISKPDPQPSTSAAIRRSLLDSVNAARIYGLVYDEIYSPRALAQPAGTLATRVHTLAAEWQEISTSKAEHLMKLARRFEGLSGSPMIEFTRHANKASDYAVLTAIYRATPGRTPASISAECTSAARVALQGHTECIILLLNSELHSAQLELLKALVQAMELLSEKPGYESCAEQLRIFRALYNVAVRYVEVKGKAYFAARSHNAGPDVGEGFNIIAATGLTAASSQMQSSGGYMGSGSAMDNFVRGGLGDGLQLQPVPHVLESQTWAGIGGMELDPLAQDNIAPQEAAGHCCTLRDAHRVFRARHKEQLRLIRDAAFVASLTRSLARMSQLASLWIDDGRLHSRRAALGHLERFQLVDDGPRPRHAERLVPGGRTGPPTDLYLASTILAAVTSESITDLFLENALVSWSDLGSICDKLDKEPIRVGLRRLRLLNDEWGPVARLL</sequence>
<evidence type="ECO:0008006" key="4">
    <source>
        <dbReference type="Google" id="ProtNLM"/>
    </source>
</evidence>
<dbReference type="PANTHER" id="PTHR46910:SF5">
    <property type="entry name" value="ZN(II)2CYS6 TRANSCRIPTION FACTOR (EUROFUNG)"/>
    <property type="match status" value="1"/>
</dbReference>